<dbReference type="GO" id="GO:0003697">
    <property type="term" value="F:single-stranded DNA binding"/>
    <property type="evidence" value="ECO:0007669"/>
    <property type="project" value="TreeGrafter"/>
</dbReference>
<dbReference type="EMBL" id="KZ613745">
    <property type="protein sequence ID" value="PMD66132.1"/>
    <property type="molecule type" value="Genomic_DNA"/>
</dbReference>
<accession>A0A2J6TSY1</accession>
<evidence type="ECO:0008006" key="3">
    <source>
        <dbReference type="Google" id="ProtNLM"/>
    </source>
</evidence>
<dbReference type="RefSeq" id="XP_024743036.1">
    <property type="nucleotide sequence ID" value="XM_024879195.1"/>
</dbReference>
<protein>
    <recommendedName>
        <fullName evidence="3">OB domain-containing protein</fullName>
    </recommendedName>
</protein>
<evidence type="ECO:0000313" key="2">
    <source>
        <dbReference type="Proteomes" id="UP000235371"/>
    </source>
</evidence>
<organism evidence="1 2">
    <name type="scientific">Hyaloscypha bicolor E</name>
    <dbReference type="NCBI Taxonomy" id="1095630"/>
    <lineage>
        <taxon>Eukaryota</taxon>
        <taxon>Fungi</taxon>
        <taxon>Dikarya</taxon>
        <taxon>Ascomycota</taxon>
        <taxon>Pezizomycotina</taxon>
        <taxon>Leotiomycetes</taxon>
        <taxon>Helotiales</taxon>
        <taxon>Hyaloscyphaceae</taxon>
        <taxon>Hyaloscypha</taxon>
        <taxon>Hyaloscypha bicolor</taxon>
    </lineage>
</organism>
<dbReference type="InterPro" id="IPR052469">
    <property type="entry name" value="MEIOB"/>
</dbReference>
<dbReference type="GO" id="GO:0008310">
    <property type="term" value="F:single-stranded DNA 3'-5' DNA exonuclease activity"/>
    <property type="evidence" value="ECO:0007669"/>
    <property type="project" value="TreeGrafter"/>
</dbReference>
<dbReference type="GO" id="GO:0000712">
    <property type="term" value="P:resolution of meiotic recombination intermediates"/>
    <property type="evidence" value="ECO:0007669"/>
    <property type="project" value="TreeGrafter"/>
</dbReference>
<dbReference type="AlphaFoldDB" id="A0A2J6TSY1"/>
<evidence type="ECO:0000313" key="1">
    <source>
        <dbReference type="EMBL" id="PMD66132.1"/>
    </source>
</evidence>
<keyword evidence="2" id="KW-1185">Reference proteome</keyword>
<name>A0A2J6TSY1_9HELO</name>
<gene>
    <name evidence="1" type="ORF">K444DRAFT_607565</name>
</gene>
<reference evidence="1 2" key="1">
    <citation type="submission" date="2016-04" db="EMBL/GenBank/DDBJ databases">
        <title>A degradative enzymes factory behind the ericoid mycorrhizal symbiosis.</title>
        <authorList>
            <consortium name="DOE Joint Genome Institute"/>
            <person name="Martino E."/>
            <person name="Morin E."/>
            <person name="Grelet G."/>
            <person name="Kuo A."/>
            <person name="Kohler A."/>
            <person name="Daghino S."/>
            <person name="Barry K."/>
            <person name="Choi C."/>
            <person name="Cichocki N."/>
            <person name="Clum A."/>
            <person name="Copeland A."/>
            <person name="Hainaut M."/>
            <person name="Haridas S."/>
            <person name="Labutti K."/>
            <person name="Lindquist E."/>
            <person name="Lipzen A."/>
            <person name="Khouja H.-R."/>
            <person name="Murat C."/>
            <person name="Ohm R."/>
            <person name="Olson A."/>
            <person name="Spatafora J."/>
            <person name="Veneault-Fourrey C."/>
            <person name="Henrissat B."/>
            <person name="Grigoriev I."/>
            <person name="Martin F."/>
            <person name="Perotto S."/>
        </authorList>
    </citation>
    <scope>NUCLEOTIDE SEQUENCE [LARGE SCALE GENOMIC DNA]</scope>
    <source>
        <strain evidence="1 2">E</strain>
    </source>
</reference>
<dbReference type="OrthoDB" id="3248508at2759"/>
<dbReference type="InterPro" id="IPR012340">
    <property type="entry name" value="NA-bd_OB-fold"/>
</dbReference>
<proteinExistence type="predicted"/>
<sequence length="333" mass="36884">MQIKLYFAQNPYPLILGQLLTIWTVFISDTSKSDVPHSPSVLVHANLFPGRVTSDHVVIHTNASSSDGICRTPLEYKKGHPLPGLMTLDSYLSSGHDGVSGAKILVCVKSIGGKKKISRKDGGGESELAEILLFDHTGQVRLTVWNEMIESAKSWKPGETVLLVSNPGYRVGLNGKGNLGIIGSTMVDVEPEGSDAEWLRKYAVGLTRKESLCLKVEEGRWDIDAAEYGVNRMLFTLAELDNWVRSDGNQTFSGFISVTILEMNLVSIHRRNMLMCAEWYFSSPFFPSSFSQSLTVVSQLRSTHLLQQPLHTLPQLLHPAHTLPQPAHHRSPR</sequence>
<dbReference type="InParanoid" id="A0A2J6TSY1"/>
<dbReference type="SUPFAM" id="SSF50249">
    <property type="entry name" value="Nucleic acid-binding proteins"/>
    <property type="match status" value="1"/>
</dbReference>
<dbReference type="PANTHER" id="PTHR21166">
    <property type="entry name" value="CELL DIVISION CONTROL PROTEIN 24 OB DOMAIN-CONTAINING PROTEIN-RELATED"/>
    <property type="match status" value="1"/>
</dbReference>
<dbReference type="GeneID" id="36587272"/>
<dbReference type="Gene3D" id="2.40.50.140">
    <property type="entry name" value="Nucleic acid-binding proteins"/>
    <property type="match status" value="1"/>
</dbReference>
<dbReference type="PANTHER" id="PTHR21166:SF2">
    <property type="entry name" value="CELL DIVISION CONTROL PROTEIN 24 OB DOMAIN-CONTAINING PROTEIN-RELATED"/>
    <property type="match status" value="1"/>
</dbReference>
<dbReference type="Proteomes" id="UP000235371">
    <property type="component" value="Unassembled WGS sequence"/>
</dbReference>